<comment type="caution">
    <text evidence="1">The sequence shown here is derived from an EMBL/GenBank/DDBJ whole genome shotgun (WGS) entry which is preliminary data.</text>
</comment>
<evidence type="ECO:0000313" key="2">
    <source>
        <dbReference type="Proteomes" id="UP001165101"/>
    </source>
</evidence>
<dbReference type="EMBL" id="BSXV01001161">
    <property type="protein sequence ID" value="GME91979.1"/>
    <property type="molecule type" value="Genomic_DNA"/>
</dbReference>
<protein>
    <submittedName>
        <fullName evidence="1">Unnamed protein product</fullName>
    </submittedName>
</protein>
<name>A0ACB5TP27_CANBO</name>
<proteinExistence type="predicted"/>
<organism evidence="1 2">
    <name type="scientific">Candida boidinii</name>
    <name type="common">Yeast</name>
    <dbReference type="NCBI Taxonomy" id="5477"/>
    <lineage>
        <taxon>Eukaryota</taxon>
        <taxon>Fungi</taxon>
        <taxon>Dikarya</taxon>
        <taxon>Ascomycota</taxon>
        <taxon>Saccharomycotina</taxon>
        <taxon>Pichiomycetes</taxon>
        <taxon>Pichiales</taxon>
        <taxon>Pichiaceae</taxon>
        <taxon>Ogataea</taxon>
        <taxon>Ogataea/Candida clade</taxon>
    </lineage>
</organism>
<keyword evidence="2" id="KW-1185">Reference proteome</keyword>
<dbReference type="Proteomes" id="UP001165101">
    <property type="component" value="Unassembled WGS sequence"/>
</dbReference>
<sequence length="394" mass="44951">MDEATLFDGIRTNNDLYKFVKLEKIKINKKIEDLLNKYNNIDNIITSNDTGNRNCVDLLEITDIKNCISTIKNAITVFQTQDGSNNDSKSSEFGNNNNDDGDSDDMDLDYNSIAKKTQNDIPSYDLKFYSNTINELTANLNKTLTTINRRFNDSNKSAYDNGDQFWVKKFYFRNKPPKKLQNDNLDTVDTTGKELHDSDITTNALIPTLSGVNNQRVFIDQKIATENVFIKDMQKSIIEIPKLEKTDTINNLNSVHLIDISDSIVILNAKTYVLIENLQNCVIIGTSQQFRIHNCNNCKFALDVNKKIAKHRRIIIENCDNLKIFKLSNVIINNVPISSTPTDFVIVDDFNFQNSENIENPHFTYVDEKLDLSNLGNLPYGESIKDSIVNNFII</sequence>
<evidence type="ECO:0000313" key="1">
    <source>
        <dbReference type="EMBL" id="GME91979.1"/>
    </source>
</evidence>
<gene>
    <name evidence="1" type="ORF">Cboi01_000253000</name>
</gene>
<accession>A0ACB5TP27</accession>
<reference evidence="1" key="1">
    <citation type="submission" date="2023-04" db="EMBL/GenBank/DDBJ databases">
        <title>Candida boidinii NBRC 1967.</title>
        <authorList>
            <person name="Ichikawa N."/>
            <person name="Sato H."/>
            <person name="Tonouchi N."/>
        </authorList>
    </citation>
    <scope>NUCLEOTIDE SEQUENCE</scope>
    <source>
        <strain evidence="1">NBRC 1967</strain>
    </source>
</reference>